<accession>A0ACC3DRA2</accession>
<proteinExistence type="predicted"/>
<reference evidence="1" key="1">
    <citation type="submission" date="2024-09" db="EMBL/GenBank/DDBJ databases">
        <title>Black Yeasts Isolated from many extreme environments.</title>
        <authorList>
            <person name="Coleine C."/>
            <person name="Stajich J.E."/>
            <person name="Selbmann L."/>
        </authorList>
    </citation>
    <scope>NUCLEOTIDE SEQUENCE</scope>
    <source>
        <strain evidence="1">CCFEE 5737</strain>
    </source>
</reference>
<gene>
    <name evidence="1" type="ORF">LTS18_005413</name>
</gene>
<keyword evidence="2" id="KW-1185">Reference proteome</keyword>
<evidence type="ECO:0000313" key="1">
    <source>
        <dbReference type="EMBL" id="KAK3079227.1"/>
    </source>
</evidence>
<organism evidence="1 2">
    <name type="scientific">Coniosporium uncinatum</name>
    <dbReference type="NCBI Taxonomy" id="93489"/>
    <lineage>
        <taxon>Eukaryota</taxon>
        <taxon>Fungi</taxon>
        <taxon>Dikarya</taxon>
        <taxon>Ascomycota</taxon>
        <taxon>Pezizomycotina</taxon>
        <taxon>Dothideomycetes</taxon>
        <taxon>Dothideomycetes incertae sedis</taxon>
        <taxon>Coniosporium</taxon>
    </lineage>
</organism>
<name>A0ACC3DRA2_9PEZI</name>
<sequence>MAFFPQSQCLFPAPLLWPLPHQPLRTSQSAPRRLPETEAQQIALGTRTHQAPKTWDEQMKLIEESRRKSEKKQRAGGVQREEREWYDAWEH</sequence>
<comment type="caution">
    <text evidence="1">The sequence shown here is derived from an EMBL/GenBank/DDBJ whole genome shotgun (WGS) entry which is preliminary data.</text>
</comment>
<protein>
    <submittedName>
        <fullName evidence="1">Uncharacterized protein</fullName>
    </submittedName>
</protein>
<dbReference type="EMBL" id="JAWDJW010001285">
    <property type="protein sequence ID" value="KAK3079227.1"/>
    <property type="molecule type" value="Genomic_DNA"/>
</dbReference>
<evidence type="ECO:0000313" key="2">
    <source>
        <dbReference type="Proteomes" id="UP001186974"/>
    </source>
</evidence>
<dbReference type="Proteomes" id="UP001186974">
    <property type="component" value="Unassembled WGS sequence"/>
</dbReference>